<gene>
    <name evidence="2" type="ORF">FMM80_23155</name>
</gene>
<dbReference type="AlphaFoldDB" id="A0A9X5CBC6"/>
<feature type="compositionally biased region" description="Acidic residues" evidence="1">
    <location>
        <begin position="70"/>
        <end position="79"/>
    </location>
</feature>
<feature type="compositionally biased region" description="Basic and acidic residues" evidence="1">
    <location>
        <begin position="1"/>
        <end position="12"/>
    </location>
</feature>
<proteinExistence type="predicted"/>
<reference evidence="2 3" key="1">
    <citation type="submission" date="2019-07" db="EMBL/GenBank/DDBJ databases">
        <title>Draft genome sequences of 15 bacterial species constituting the stable defined intestinal microbiota of the GM15 gnotobiotic mouse model.</title>
        <authorList>
            <person name="Elie C."/>
            <person name="Mathieu A."/>
            <person name="Saliou A."/>
            <person name="Darnaud M."/>
            <person name="Leulier F."/>
            <person name="Tamellini A."/>
        </authorList>
    </citation>
    <scope>NUCLEOTIDE SEQUENCE [LARGE SCALE GENOMIC DNA]</scope>
    <source>
        <strain evidence="3">ASF 502</strain>
    </source>
</reference>
<evidence type="ECO:0000313" key="2">
    <source>
        <dbReference type="EMBL" id="NDO71387.1"/>
    </source>
</evidence>
<dbReference type="EMBL" id="VIRB01000136">
    <property type="protein sequence ID" value="NDO71387.1"/>
    <property type="molecule type" value="Genomic_DNA"/>
</dbReference>
<comment type="caution">
    <text evidence="2">The sequence shown here is derived from an EMBL/GenBank/DDBJ whole genome shotgun (WGS) entry which is preliminary data.</text>
</comment>
<dbReference type="OrthoDB" id="9783785at2"/>
<dbReference type="RefSeq" id="WP_004070691.1">
    <property type="nucleotide sequence ID" value="NZ_VIRB01000136.1"/>
</dbReference>
<name>A0A9X5CBC6_9FIRM</name>
<accession>A0A9X5CBC6</accession>
<organism evidence="2 3">
    <name type="scientific">Schaedlerella arabinosiphila</name>
    <dbReference type="NCBI Taxonomy" id="2044587"/>
    <lineage>
        <taxon>Bacteria</taxon>
        <taxon>Bacillati</taxon>
        <taxon>Bacillota</taxon>
        <taxon>Clostridia</taxon>
        <taxon>Lachnospirales</taxon>
        <taxon>Lachnospiraceae</taxon>
        <taxon>Schaedlerella</taxon>
    </lineage>
</organism>
<feature type="compositionally biased region" description="Acidic residues" evidence="1">
    <location>
        <begin position="13"/>
        <end position="52"/>
    </location>
</feature>
<feature type="region of interest" description="Disordered" evidence="1">
    <location>
        <begin position="1"/>
        <end position="80"/>
    </location>
</feature>
<sequence>MFDDPERYKLDGFYEEDTDYEDEYETDDSDYIVDDEEDENALWDDEEEDADDLPEKKRRKRKNQVVLADNDTDTEETELSEQAMWQIAKEEQLIEELEADAEEHPFEDGTDEEEPERKKLKRELRAEALARLEDSARTQRDFENVIAWWNRLDANRERRERYHELSRSGDDVPLDYGASANELFFPDTLNDVLEKQLRKGDFIDAIFYCPYDIHELVTEEYLSKILWELNAEHKELLFLCAVQLFSSTRIAKIRNQSDRNIRKVRGTMLKKIRKKLLPALLDKAEKQQPMTLLEKDFLEENMTEIDSEEKKSYNW</sequence>
<dbReference type="Proteomes" id="UP000474104">
    <property type="component" value="Unassembled WGS sequence"/>
</dbReference>
<protein>
    <submittedName>
        <fullName evidence="2">Uncharacterized protein</fullName>
    </submittedName>
</protein>
<evidence type="ECO:0000313" key="3">
    <source>
        <dbReference type="Proteomes" id="UP000474104"/>
    </source>
</evidence>
<evidence type="ECO:0000256" key="1">
    <source>
        <dbReference type="SAM" id="MobiDB-lite"/>
    </source>
</evidence>